<evidence type="ECO:0000256" key="1">
    <source>
        <dbReference type="SAM" id="SignalP"/>
    </source>
</evidence>
<evidence type="ECO:0000313" key="2">
    <source>
        <dbReference type="EMBL" id="MCT2561482.1"/>
    </source>
</evidence>
<proteinExistence type="predicted"/>
<dbReference type="EMBL" id="JAOAMU010000002">
    <property type="protein sequence ID" value="MCT2561482.1"/>
    <property type="molecule type" value="Genomic_DNA"/>
</dbReference>
<gene>
    <name evidence="2" type="ORF">N0B48_06285</name>
</gene>
<keyword evidence="3" id="KW-1185">Reference proteome</keyword>
<keyword evidence="1" id="KW-0732">Signal</keyword>
<feature type="signal peptide" evidence="1">
    <location>
        <begin position="1"/>
        <end position="18"/>
    </location>
</feature>
<feature type="chain" id="PRO_5047529752" evidence="1">
    <location>
        <begin position="19"/>
        <end position="170"/>
    </location>
</feature>
<dbReference type="RefSeq" id="WP_259837597.1">
    <property type="nucleotide sequence ID" value="NZ_JAOAMU010000002.1"/>
</dbReference>
<sequence length="170" mass="18222">MKNISLFLLLLIGTFAYAQSGTMTIYNFSTQSLSYRLVGTNDNSQPIDCQPIVEGTPAALLAPSNTVTYSQYNTSHLVNPPINQWAVISDAIGIPGQTYNVSGGVTIGTAITSLTSWQSITMNFANGEYLQLGRDCGYVNSHHGAFNGSTPSGITATWNYLGNNVVVFIN</sequence>
<organism evidence="2 3">
    <name type="scientific">Chryseobacterium herbae</name>
    <dbReference type="NCBI Taxonomy" id="2976476"/>
    <lineage>
        <taxon>Bacteria</taxon>
        <taxon>Pseudomonadati</taxon>
        <taxon>Bacteroidota</taxon>
        <taxon>Flavobacteriia</taxon>
        <taxon>Flavobacteriales</taxon>
        <taxon>Weeksellaceae</taxon>
        <taxon>Chryseobacterium group</taxon>
        <taxon>Chryseobacterium</taxon>
    </lineage>
</organism>
<dbReference type="Proteomes" id="UP001525566">
    <property type="component" value="Unassembled WGS sequence"/>
</dbReference>
<protein>
    <submittedName>
        <fullName evidence="2">Uncharacterized protein</fullName>
    </submittedName>
</protein>
<comment type="caution">
    <text evidence="2">The sequence shown here is derived from an EMBL/GenBank/DDBJ whole genome shotgun (WGS) entry which is preliminary data.</text>
</comment>
<evidence type="ECO:0000313" key="3">
    <source>
        <dbReference type="Proteomes" id="UP001525566"/>
    </source>
</evidence>
<reference evidence="2 3" key="1">
    <citation type="submission" date="2022-09" db="EMBL/GenBank/DDBJ databases">
        <title>Chryseobacterium oleae sp.nov., isolated from the inter-root soil of Pyrola calliantha H. Andr. in Tibet.</title>
        <authorList>
            <person name="Li Z."/>
        </authorList>
    </citation>
    <scope>NUCLEOTIDE SEQUENCE [LARGE SCALE GENOMIC DNA]</scope>
    <source>
        <strain evidence="3">pc1-10</strain>
    </source>
</reference>
<accession>A0ABT2IRS5</accession>
<name>A0ABT2IRS5_9FLAO</name>